<dbReference type="Proteomes" id="UP001189624">
    <property type="component" value="Chromosome 4"/>
</dbReference>
<evidence type="ECO:0000256" key="1">
    <source>
        <dbReference type="SAM" id="MobiDB-lite"/>
    </source>
</evidence>
<sequence length="401" mass="46129">MERGEASSRRKRTRTAARRTPVTNMLLVEAHQQRLANIQQFAWYPMLRLDFEILATFGWEQDVRKFIHNIGWDFLLHEPPTRIHRTATMEFLASVNMMEMPSATPGVPPTQVVSYWMEGAYRTTVLDDFNVIMGFCQRADTRTPEYRSAYLEKPAVLTTTSMWKEITGAHNLPTHLKGASFSPPLRICHKLLARTLHSRKESQGKVTLADLFIVYYMHQGHKCNPGYAFLKAIKECGTRGPVGAIMIAPLLTPLAEYWGCTDGEDLPAELQPEPINGGVLTHMNILSRQGTRFILNPIILISWDMHDFDTPQDIPTTSESQQQSRDPDFPGLYRRLDEEHAYMEGEFQFIRQQFSQLTVRQDRTDRQIESLVQNQTRFQRRQLHRFPSPVPSSHSSPEADD</sequence>
<dbReference type="Gramene" id="rna-AYBTSS11_LOCUS12811">
    <property type="protein sequence ID" value="CAJ1947720.1"/>
    <property type="gene ID" value="gene-AYBTSS11_LOCUS12811"/>
</dbReference>
<feature type="compositionally biased region" description="Low complexity" evidence="1">
    <location>
        <begin position="391"/>
        <end position="401"/>
    </location>
</feature>
<name>A0AA86VLY3_9FABA</name>
<feature type="region of interest" description="Disordered" evidence="1">
    <location>
        <begin position="380"/>
        <end position="401"/>
    </location>
</feature>
<feature type="compositionally biased region" description="Polar residues" evidence="1">
    <location>
        <begin position="313"/>
        <end position="324"/>
    </location>
</feature>
<dbReference type="AlphaFoldDB" id="A0AA86VLY3"/>
<keyword evidence="3" id="KW-1185">Reference proteome</keyword>
<gene>
    <name evidence="2" type="ORF">AYBTSS11_LOCUS12811</name>
</gene>
<accession>A0AA86VLY3</accession>
<feature type="region of interest" description="Disordered" evidence="1">
    <location>
        <begin position="311"/>
        <end position="330"/>
    </location>
</feature>
<reference evidence="2" key="1">
    <citation type="submission" date="2023-10" db="EMBL/GenBank/DDBJ databases">
        <authorList>
            <person name="Domelevo Entfellner J.-B."/>
        </authorList>
    </citation>
    <scope>NUCLEOTIDE SEQUENCE</scope>
</reference>
<dbReference type="EMBL" id="OY731401">
    <property type="protein sequence ID" value="CAJ1947720.1"/>
    <property type="molecule type" value="Genomic_DNA"/>
</dbReference>
<proteinExistence type="predicted"/>
<evidence type="ECO:0000313" key="3">
    <source>
        <dbReference type="Proteomes" id="UP001189624"/>
    </source>
</evidence>
<organism evidence="2 3">
    <name type="scientific">Sphenostylis stenocarpa</name>
    <dbReference type="NCBI Taxonomy" id="92480"/>
    <lineage>
        <taxon>Eukaryota</taxon>
        <taxon>Viridiplantae</taxon>
        <taxon>Streptophyta</taxon>
        <taxon>Embryophyta</taxon>
        <taxon>Tracheophyta</taxon>
        <taxon>Spermatophyta</taxon>
        <taxon>Magnoliopsida</taxon>
        <taxon>eudicotyledons</taxon>
        <taxon>Gunneridae</taxon>
        <taxon>Pentapetalae</taxon>
        <taxon>rosids</taxon>
        <taxon>fabids</taxon>
        <taxon>Fabales</taxon>
        <taxon>Fabaceae</taxon>
        <taxon>Papilionoideae</taxon>
        <taxon>50 kb inversion clade</taxon>
        <taxon>NPAAA clade</taxon>
        <taxon>indigoferoid/millettioid clade</taxon>
        <taxon>Phaseoleae</taxon>
        <taxon>Sphenostylis</taxon>
    </lineage>
</organism>
<protein>
    <submittedName>
        <fullName evidence="2">Uncharacterized protein</fullName>
    </submittedName>
</protein>
<evidence type="ECO:0000313" key="2">
    <source>
        <dbReference type="EMBL" id="CAJ1947720.1"/>
    </source>
</evidence>